<evidence type="ECO:0000313" key="5">
    <source>
        <dbReference type="Proteomes" id="UP001273136"/>
    </source>
</evidence>
<dbReference type="Gene3D" id="3.30.450.380">
    <property type="match status" value="1"/>
</dbReference>
<reference evidence="4" key="1">
    <citation type="submission" date="2023-06" db="EMBL/GenBank/DDBJ databases">
        <title>Genome sequence of Methancorpusculaceae sp. Ag1.</title>
        <authorList>
            <person name="Protasov E."/>
            <person name="Platt K."/>
            <person name="Poehlein A."/>
            <person name="Daniel R."/>
            <person name="Brune A."/>
        </authorList>
    </citation>
    <scope>NUCLEOTIDE SEQUENCE</scope>
    <source>
        <strain evidence="4">Ag1</strain>
    </source>
</reference>
<organism evidence="4 5">
    <name type="scientific">Methanorbis furvi</name>
    <dbReference type="NCBI Taxonomy" id="3028299"/>
    <lineage>
        <taxon>Archaea</taxon>
        <taxon>Methanobacteriati</taxon>
        <taxon>Methanobacteriota</taxon>
        <taxon>Stenosarchaea group</taxon>
        <taxon>Methanomicrobia</taxon>
        <taxon>Methanomicrobiales</taxon>
        <taxon>Methanocorpusculaceae</taxon>
        <taxon>Methanorbis</taxon>
    </lineage>
</organism>
<gene>
    <name evidence="4" type="ORF">McpAg1_02510</name>
</gene>
<evidence type="ECO:0000259" key="2">
    <source>
        <dbReference type="Pfam" id="PF00437"/>
    </source>
</evidence>
<comment type="caution">
    <text evidence="4">The sequence shown here is derived from an EMBL/GenBank/DDBJ whole genome shotgun (WGS) entry which is preliminary data.</text>
</comment>
<evidence type="ECO:0000259" key="3">
    <source>
        <dbReference type="Pfam" id="PF23990"/>
    </source>
</evidence>
<feature type="domain" description="Bacterial type II secretion system protein E" evidence="2">
    <location>
        <begin position="255"/>
        <end position="459"/>
    </location>
</feature>
<dbReference type="Pfam" id="PF23990">
    <property type="entry name" value="PilB3_N"/>
    <property type="match status" value="1"/>
</dbReference>
<evidence type="ECO:0008006" key="6">
    <source>
        <dbReference type="Google" id="ProtNLM"/>
    </source>
</evidence>
<sequence>MQLKTSHFPAKKQFDEEAAINSEKKFTTHHLRELFSLRKEPSPEEKKETAAKKFSLGNLFEKKSNEQKIIFEEPPMILELPEFATEHEVLDRYWLTPPYAYTNIYRDEVSHIHYEIVEPKISEKELVVLEETFEHLRSMLVYDTVRKRGEFGLDLGMLRDVISTFDPEITPDRIGVLIYYLNRNFLGYSRLDPLMHDEKIEDITCNGADIPIFLYHRRFANVETNCLFDAIELNKYVLKLAQKADKQLSLTTPLIDAALPDGSRAQLTYSDIISSKGSSFTIRKFKVDPMTPADLIASNTYSADLMAHIWLAVENRKSMIIAGGTASGKTSTMNAASFFIPSVAKIVSIEDTREIQLPHTNWLPMKTRESVANVSGMGNISMFSLLKAALRQRPEYIIVGEVRGEEAQTLFQAMNTGHTTYSTLHAGNVKEAINRLTHNPINVPVAMFGALNLILVQSLLYGEGKGFRRCLSLNEITVGEVGINWQPLFTWDHLTDTFVKSYENSSVFDNIAYQNNWSREQLEAKLAVRRTALERMVAGGKTTPPEVEAAIRETIITEQRSR</sequence>
<dbReference type="PANTHER" id="PTHR30486:SF6">
    <property type="entry name" value="TYPE IV PILUS RETRACTATION ATPASE PILT"/>
    <property type="match status" value="1"/>
</dbReference>
<keyword evidence="5" id="KW-1185">Reference proteome</keyword>
<dbReference type="Proteomes" id="UP001273136">
    <property type="component" value="Unassembled WGS sequence"/>
</dbReference>
<dbReference type="InterPro" id="IPR027417">
    <property type="entry name" value="P-loop_NTPase"/>
</dbReference>
<dbReference type="InterPro" id="IPR050921">
    <property type="entry name" value="T4SS_GSP_E_ATPase"/>
</dbReference>
<proteinExistence type="inferred from homology"/>
<dbReference type="PANTHER" id="PTHR30486">
    <property type="entry name" value="TWITCHING MOTILITY PROTEIN PILT"/>
    <property type="match status" value="1"/>
</dbReference>
<dbReference type="InterPro" id="IPR056570">
    <property type="entry name" value="PilB3-like_N"/>
</dbReference>
<dbReference type="InterPro" id="IPR001482">
    <property type="entry name" value="T2SS/T4SS_dom"/>
</dbReference>
<evidence type="ECO:0000256" key="1">
    <source>
        <dbReference type="ARBA" id="ARBA00006611"/>
    </source>
</evidence>
<protein>
    <recommendedName>
        <fullName evidence="6">Bacterial type II secretion system protein E domain-containing protein</fullName>
    </recommendedName>
</protein>
<dbReference type="EMBL" id="JAWDKA010000001">
    <property type="protein sequence ID" value="MDV0441072.1"/>
    <property type="molecule type" value="Genomic_DNA"/>
</dbReference>
<dbReference type="AlphaFoldDB" id="A0AAE4MBS0"/>
<dbReference type="CDD" id="cd01130">
    <property type="entry name" value="VirB11-like_ATPase"/>
    <property type="match status" value="1"/>
</dbReference>
<evidence type="ECO:0000313" key="4">
    <source>
        <dbReference type="EMBL" id="MDV0441072.1"/>
    </source>
</evidence>
<dbReference type="GO" id="GO:0016887">
    <property type="term" value="F:ATP hydrolysis activity"/>
    <property type="evidence" value="ECO:0007669"/>
    <property type="project" value="InterPro"/>
</dbReference>
<accession>A0AAE4MBS0</accession>
<name>A0AAE4MBS0_9EURY</name>
<comment type="similarity">
    <text evidence="1">Belongs to the GSP E family.</text>
</comment>
<feature type="domain" description="PilB3-like N-terminal" evidence="3">
    <location>
        <begin position="85"/>
        <end position="120"/>
    </location>
</feature>
<dbReference type="SUPFAM" id="SSF52540">
    <property type="entry name" value="P-loop containing nucleoside triphosphate hydrolases"/>
    <property type="match status" value="1"/>
</dbReference>
<dbReference type="Gene3D" id="3.40.50.300">
    <property type="entry name" value="P-loop containing nucleotide triphosphate hydrolases"/>
    <property type="match status" value="1"/>
</dbReference>
<dbReference type="Pfam" id="PF00437">
    <property type="entry name" value="T2SSE"/>
    <property type="match status" value="1"/>
</dbReference>